<name>A0A3D9L916_9MICC</name>
<accession>A0A3D9L916</accession>
<dbReference type="PANTHER" id="PTHR36974">
    <property type="entry name" value="MEMBRANE PROTEIN-RELATED"/>
    <property type="match status" value="1"/>
</dbReference>
<evidence type="ECO:0000313" key="2">
    <source>
        <dbReference type="Proteomes" id="UP000256727"/>
    </source>
</evidence>
<dbReference type="AlphaFoldDB" id="A0A3D9L916"/>
<sequence>MARNGMKRDESHGRAGVMSTALAGMGVLHFSRPRAFDGLIPRALPGSARTWTYGSGVAELAVAGLLAVPATRRVGGKAAQVLFLAVWPGNFYHAWRARKASPMIRAVTLARLPLQIPMIRAAGRLARGR</sequence>
<comment type="caution">
    <text evidence="1">The sequence shown here is derived from an EMBL/GenBank/DDBJ whole genome shotgun (WGS) entry which is preliminary data.</text>
</comment>
<dbReference type="Proteomes" id="UP000256727">
    <property type="component" value="Unassembled WGS sequence"/>
</dbReference>
<evidence type="ECO:0000313" key="1">
    <source>
        <dbReference type="EMBL" id="REE02859.1"/>
    </source>
</evidence>
<organism evidence="1 2">
    <name type="scientific">Citricoccus muralis</name>
    <dbReference type="NCBI Taxonomy" id="169134"/>
    <lineage>
        <taxon>Bacteria</taxon>
        <taxon>Bacillati</taxon>
        <taxon>Actinomycetota</taxon>
        <taxon>Actinomycetes</taxon>
        <taxon>Micrococcales</taxon>
        <taxon>Micrococcaceae</taxon>
        <taxon>Citricoccus</taxon>
    </lineage>
</organism>
<dbReference type="EMBL" id="QREH01000001">
    <property type="protein sequence ID" value="REE02859.1"/>
    <property type="molecule type" value="Genomic_DNA"/>
</dbReference>
<protein>
    <submittedName>
        <fullName evidence="1">Putative membrane protein</fullName>
    </submittedName>
</protein>
<gene>
    <name evidence="1" type="ORF">C8E99_0648</name>
</gene>
<proteinExistence type="predicted"/>
<dbReference type="PANTHER" id="PTHR36974:SF1">
    <property type="entry name" value="DOXX FAMILY MEMBRANE PROTEIN"/>
    <property type="match status" value="1"/>
</dbReference>
<reference evidence="1 2" key="1">
    <citation type="submission" date="2018-07" db="EMBL/GenBank/DDBJ databases">
        <title>Sequencing the genomes of 1000 actinobacteria strains.</title>
        <authorList>
            <person name="Klenk H.-P."/>
        </authorList>
    </citation>
    <scope>NUCLEOTIDE SEQUENCE [LARGE SCALE GENOMIC DNA]</scope>
    <source>
        <strain evidence="1 2">DSM 14442</strain>
    </source>
</reference>
<keyword evidence="2" id="KW-1185">Reference proteome</keyword>